<proteinExistence type="inferred from homology"/>
<comment type="similarity">
    <text evidence="1">Belongs to the outer membrane factor (OMF) (TC 1.B.17) family.</text>
</comment>
<feature type="signal peptide" evidence="2">
    <location>
        <begin position="1"/>
        <end position="19"/>
    </location>
</feature>
<evidence type="ECO:0000313" key="4">
    <source>
        <dbReference type="Proteomes" id="UP001184150"/>
    </source>
</evidence>
<keyword evidence="4" id="KW-1185">Reference proteome</keyword>
<sequence>MIRTLLAVVALLCSQAAWAGELTLDTVLRASARHQPLVLEAMARQRAADARTLAAQGLFDMVFDAEVQARPLGYYDNALAEAKLTRPFATNGGQVYGGYRVSSGRFAVYDGKNVTNALGEVRAGAVFSLLRDRLVDERRTKLAQAQADAEIAGLDQAMVMIGVQRRAADAYQQWVAAGLRMRTYRDLLALARERQASIERQVTLGARPAVLAVENRQNIVRREALLVRAEQDLAVAAQALSLFWRDDLGQPVVAQPEDLPAAFPEGVAPRLADTATVLAGRPDLQILLNRAEQARLRGDLAGNDLLPRLDLRVEAAKDFGSGSPTRVPGEVMFGVRLSLPLEQRAARGRLAEAQADADALTHRLRLAEQQITADLASLRVQVSGAERLATLAGDEAGLARRMAEAERRRFALGASDFLPVNLREEAAADAQLRQIDAQYRHAAARAELAASLMDSASLGLD</sequence>
<evidence type="ECO:0000256" key="1">
    <source>
        <dbReference type="ARBA" id="ARBA00007613"/>
    </source>
</evidence>
<feature type="chain" id="PRO_5046274097" evidence="2">
    <location>
        <begin position="20"/>
        <end position="461"/>
    </location>
</feature>
<dbReference type="PANTHER" id="PTHR30203">
    <property type="entry name" value="OUTER MEMBRANE CATION EFFLUX PROTEIN"/>
    <property type="match status" value="1"/>
</dbReference>
<dbReference type="Pfam" id="PF02321">
    <property type="entry name" value="OEP"/>
    <property type="match status" value="1"/>
</dbReference>
<dbReference type="PANTHER" id="PTHR30203:SF24">
    <property type="entry name" value="BLR4935 PROTEIN"/>
    <property type="match status" value="1"/>
</dbReference>
<dbReference type="EMBL" id="JAVDRD010000010">
    <property type="protein sequence ID" value="MDR6512500.1"/>
    <property type="molecule type" value="Genomic_DNA"/>
</dbReference>
<dbReference type="InterPro" id="IPR010131">
    <property type="entry name" value="MdtP/NodT-like"/>
</dbReference>
<dbReference type="RefSeq" id="WP_309806036.1">
    <property type="nucleotide sequence ID" value="NZ_JAVDRD010000010.1"/>
</dbReference>
<comment type="caution">
    <text evidence="3">The sequence shown here is derived from an EMBL/GenBank/DDBJ whole genome shotgun (WGS) entry which is preliminary data.</text>
</comment>
<dbReference type="InterPro" id="IPR003423">
    <property type="entry name" value="OMP_efflux"/>
</dbReference>
<keyword evidence="2" id="KW-0732">Signal</keyword>
<evidence type="ECO:0000313" key="3">
    <source>
        <dbReference type="EMBL" id="MDR6512500.1"/>
    </source>
</evidence>
<evidence type="ECO:0000256" key="2">
    <source>
        <dbReference type="SAM" id="SignalP"/>
    </source>
</evidence>
<dbReference type="SUPFAM" id="SSF56954">
    <property type="entry name" value="Outer membrane efflux proteins (OEP)"/>
    <property type="match status" value="1"/>
</dbReference>
<dbReference type="Gene3D" id="1.20.1600.10">
    <property type="entry name" value="Outer membrane efflux proteins (OEP)"/>
    <property type="match status" value="1"/>
</dbReference>
<reference evidence="3 4" key="1">
    <citation type="submission" date="2023-07" db="EMBL/GenBank/DDBJ databases">
        <title>Sorghum-associated microbial communities from plants grown in Nebraska, USA.</title>
        <authorList>
            <person name="Schachtman D."/>
        </authorList>
    </citation>
    <scope>NUCLEOTIDE SEQUENCE [LARGE SCALE GENOMIC DNA]</scope>
    <source>
        <strain evidence="3 4">DS1027</strain>
    </source>
</reference>
<name>A0ABU1MQ78_9SPHN</name>
<accession>A0ABU1MQ78</accession>
<protein>
    <submittedName>
        <fullName evidence="3">Outer membrane protein TolC</fullName>
    </submittedName>
</protein>
<gene>
    <name evidence="3" type="ORF">J2792_003385</name>
</gene>
<organism evidence="3 4">
    <name type="scientific">Novosphingobium capsulatum</name>
    <dbReference type="NCBI Taxonomy" id="13688"/>
    <lineage>
        <taxon>Bacteria</taxon>
        <taxon>Pseudomonadati</taxon>
        <taxon>Pseudomonadota</taxon>
        <taxon>Alphaproteobacteria</taxon>
        <taxon>Sphingomonadales</taxon>
        <taxon>Sphingomonadaceae</taxon>
        <taxon>Novosphingobium</taxon>
    </lineage>
</organism>
<dbReference type="Proteomes" id="UP001184150">
    <property type="component" value="Unassembled WGS sequence"/>
</dbReference>